<evidence type="ECO:0000313" key="2">
    <source>
        <dbReference type="EMBL" id="KAK5985283.1"/>
    </source>
</evidence>
<proteinExistence type="predicted"/>
<gene>
    <name evidence="2" type="ORF">GCK32_019454</name>
</gene>
<organism evidence="2 3">
    <name type="scientific">Trichostrongylus colubriformis</name>
    <name type="common">Black scour worm</name>
    <dbReference type="NCBI Taxonomy" id="6319"/>
    <lineage>
        <taxon>Eukaryota</taxon>
        <taxon>Metazoa</taxon>
        <taxon>Ecdysozoa</taxon>
        <taxon>Nematoda</taxon>
        <taxon>Chromadorea</taxon>
        <taxon>Rhabditida</taxon>
        <taxon>Rhabditina</taxon>
        <taxon>Rhabditomorpha</taxon>
        <taxon>Strongyloidea</taxon>
        <taxon>Trichostrongylidae</taxon>
        <taxon>Trichostrongylus</taxon>
    </lineage>
</organism>
<evidence type="ECO:0000256" key="1">
    <source>
        <dbReference type="SAM" id="MobiDB-lite"/>
    </source>
</evidence>
<sequence length="75" mass="8678">MRDDINVRNDFKHGAVPNASNWKCRQPVESTRNFSRTDRRSTNTSSTNSSSNVQRRWPHTLIITIRYRAVTTAAE</sequence>
<reference evidence="2 3" key="1">
    <citation type="submission" date="2019-10" db="EMBL/GenBank/DDBJ databases">
        <title>Assembly and Annotation for the nematode Trichostrongylus colubriformis.</title>
        <authorList>
            <person name="Martin J."/>
        </authorList>
    </citation>
    <scope>NUCLEOTIDE SEQUENCE [LARGE SCALE GENOMIC DNA]</scope>
    <source>
        <strain evidence="2">G859</strain>
        <tissue evidence="2">Whole worm</tissue>
    </source>
</reference>
<feature type="compositionally biased region" description="Low complexity" evidence="1">
    <location>
        <begin position="42"/>
        <end position="52"/>
    </location>
</feature>
<dbReference type="AlphaFoldDB" id="A0AAN8GEN7"/>
<dbReference type="EMBL" id="WIXE01001926">
    <property type="protein sequence ID" value="KAK5985283.1"/>
    <property type="molecule type" value="Genomic_DNA"/>
</dbReference>
<accession>A0AAN8GEN7</accession>
<name>A0AAN8GEN7_TRICO</name>
<feature type="region of interest" description="Disordered" evidence="1">
    <location>
        <begin position="1"/>
        <end position="55"/>
    </location>
</feature>
<comment type="caution">
    <text evidence="2">The sequence shown here is derived from an EMBL/GenBank/DDBJ whole genome shotgun (WGS) entry which is preliminary data.</text>
</comment>
<protein>
    <submittedName>
        <fullName evidence="2">Uncharacterized protein</fullName>
    </submittedName>
</protein>
<evidence type="ECO:0000313" key="3">
    <source>
        <dbReference type="Proteomes" id="UP001331761"/>
    </source>
</evidence>
<dbReference type="Proteomes" id="UP001331761">
    <property type="component" value="Unassembled WGS sequence"/>
</dbReference>
<feature type="compositionally biased region" description="Basic and acidic residues" evidence="1">
    <location>
        <begin position="1"/>
        <end position="13"/>
    </location>
</feature>
<keyword evidence="3" id="KW-1185">Reference proteome</keyword>